<feature type="non-terminal residue" evidence="4">
    <location>
        <position position="1"/>
    </location>
</feature>
<evidence type="ECO:0000256" key="1">
    <source>
        <dbReference type="ARBA" id="ARBA00022741"/>
    </source>
</evidence>
<dbReference type="AlphaFoldDB" id="A0A383AHW2"/>
<dbReference type="Pfam" id="PF22594">
    <property type="entry name" value="GTP-eEF1A_C"/>
    <property type="match status" value="1"/>
</dbReference>
<dbReference type="InterPro" id="IPR009001">
    <property type="entry name" value="Transl_elong_EF1A/Init_IF2_C"/>
</dbReference>
<organism evidence="4">
    <name type="scientific">marine metagenome</name>
    <dbReference type="NCBI Taxonomy" id="408172"/>
    <lineage>
        <taxon>unclassified sequences</taxon>
        <taxon>metagenomes</taxon>
        <taxon>ecological metagenomes</taxon>
    </lineage>
</organism>
<evidence type="ECO:0000313" key="4">
    <source>
        <dbReference type="EMBL" id="SVE07496.1"/>
    </source>
</evidence>
<reference evidence="4" key="1">
    <citation type="submission" date="2018-05" db="EMBL/GenBank/DDBJ databases">
        <authorList>
            <person name="Lanie J.A."/>
            <person name="Ng W.-L."/>
            <person name="Kazmierczak K.M."/>
            <person name="Andrzejewski T.M."/>
            <person name="Davidsen T.M."/>
            <person name="Wayne K.J."/>
            <person name="Tettelin H."/>
            <person name="Glass J.I."/>
            <person name="Rusch D."/>
            <person name="Podicherti R."/>
            <person name="Tsui H.-C.T."/>
            <person name="Winkler M.E."/>
        </authorList>
    </citation>
    <scope>NUCLEOTIDE SEQUENCE</scope>
</reference>
<dbReference type="SUPFAM" id="SSF50465">
    <property type="entry name" value="EF-Tu/eEF-1alpha/eIF2-gamma C-terminal domain"/>
    <property type="match status" value="1"/>
</dbReference>
<name>A0A383AHW2_9ZZZZ</name>
<protein>
    <recommendedName>
        <fullName evidence="3">GTP-eEF1A C-terminal domain-containing protein</fullName>
    </recommendedName>
</protein>
<dbReference type="InterPro" id="IPR054696">
    <property type="entry name" value="GTP-eEF1A_C"/>
</dbReference>
<evidence type="ECO:0000259" key="3">
    <source>
        <dbReference type="Pfam" id="PF22594"/>
    </source>
</evidence>
<proteinExistence type="predicted"/>
<evidence type="ECO:0000256" key="2">
    <source>
        <dbReference type="ARBA" id="ARBA00023134"/>
    </source>
</evidence>
<accession>A0A383AHW2</accession>
<dbReference type="GO" id="GO:0005525">
    <property type="term" value="F:GTP binding"/>
    <property type="evidence" value="ECO:0007669"/>
    <property type="project" value="UniProtKB-KW"/>
</dbReference>
<feature type="domain" description="GTP-eEF1A C-terminal" evidence="3">
    <location>
        <begin position="1"/>
        <end position="28"/>
    </location>
</feature>
<dbReference type="Gene3D" id="2.40.30.10">
    <property type="entry name" value="Translation factors"/>
    <property type="match status" value="1"/>
</dbReference>
<dbReference type="EMBL" id="UINC01192377">
    <property type="protein sequence ID" value="SVE07496.1"/>
    <property type="molecule type" value="Genomic_DNA"/>
</dbReference>
<gene>
    <name evidence="4" type="ORF">METZ01_LOCUS460350</name>
</gene>
<sequence>IETFQEFPEMGRFALRDMGSTIAAGVVKEITEEHKV</sequence>
<keyword evidence="2" id="KW-0342">GTP-binding</keyword>
<keyword evidence="1" id="KW-0547">Nucleotide-binding</keyword>